<dbReference type="PROSITE" id="PS50217">
    <property type="entry name" value="BZIP"/>
    <property type="match status" value="1"/>
</dbReference>
<evidence type="ECO:0000313" key="8">
    <source>
        <dbReference type="EMBL" id="KAG2493098.1"/>
    </source>
</evidence>
<dbReference type="InterPro" id="IPR046347">
    <property type="entry name" value="bZIP_sf"/>
</dbReference>
<comment type="subcellular location">
    <subcellularLocation>
        <location evidence="1">Nucleus</location>
    </subcellularLocation>
</comment>
<organism evidence="8 9">
    <name type="scientific">Edaphochlamys debaryana</name>
    <dbReference type="NCBI Taxonomy" id="47281"/>
    <lineage>
        <taxon>Eukaryota</taxon>
        <taxon>Viridiplantae</taxon>
        <taxon>Chlorophyta</taxon>
        <taxon>core chlorophytes</taxon>
        <taxon>Chlorophyceae</taxon>
        <taxon>CS clade</taxon>
        <taxon>Chlamydomonadales</taxon>
        <taxon>Chlamydomonadales incertae sedis</taxon>
        <taxon>Edaphochlamys</taxon>
    </lineage>
</organism>
<dbReference type="SUPFAM" id="SSF57959">
    <property type="entry name" value="Leucine zipper domain"/>
    <property type="match status" value="1"/>
</dbReference>
<keyword evidence="9" id="KW-1185">Reference proteome</keyword>
<name>A0A835XZF6_9CHLO</name>
<dbReference type="PANTHER" id="PTHR45764">
    <property type="entry name" value="BZIP TRANSCRIPTION FACTOR 44"/>
    <property type="match status" value="1"/>
</dbReference>
<dbReference type="AlphaFoldDB" id="A0A835XZF6"/>
<accession>A0A835XZF6</accession>
<proteinExistence type="predicted"/>
<evidence type="ECO:0000313" key="9">
    <source>
        <dbReference type="Proteomes" id="UP000612055"/>
    </source>
</evidence>
<evidence type="ECO:0000256" key="1">
    <source>
        <dbReference type="ARBA" id="ARBA00004123"/>
    </source>
</evidence>
<dbReference type="GO" id="GO:0046982">
    <property type="term" value="F:protein heterodimerization activity"/>
    <property type="evidence" value="ECO:0007669"/>
    <property type="project" value="UniProtKB-ARBA"/>
</dbReference>
<feature type="compositionally biased region" description="Basic and acidic residues" evidence="6">
    <location>
        <begin position="94"/>
        <end position="113"/>
    </location>
</feature>
<evidence type="ECO:0000256" key="4">
    <source>
        <dbReference type="ARBA" id="ARBA00023163"/>
    </source>
</evidence>
<dbReference type="CDD" id="cd14702">
    <property type="entry name" value="bZIP_plant_GBF1"/>
    <property type="match status" value="1"/>
</dbReference>
<reference evidence="8" key="1">
    <citation type="journal article" date="2020" name="bioRxiv">
        <title>Comparative genomics of Chlamydomonas.</title>
        <authorList>
            <person name="Craig R.J."/>
            <person name="Hasan A.R."/>
            <person name="Ness R.W."/>
            <person name="Keightley P.D."/>
        </authorList>
    </citation>
    <scope>NUCLEOTIDE SEQUENCE</scope>
    <source>
        <strain evidence="8">CCAP 11/70</strain>
    </source>
</reference>
<sequence length="150" mass="16242">MSGQAPVQQPRSGPGMPQPFTTLWPAYYAADPPSHDNGPKPAGSGSQRAGGAGADASHADPNDAVALQREREQRTLKRKQANRESAKRSKLRRQQAERELHDHAKRVDAERDSLTGQVEAAQERWAAAQAKHLELRSKIQSYVGGADAAS</sequence>
<dbReference type="PANTHER" id="PTHR45764:SF38">
    <property type="entry name" value="BZIP TRANSCRIPTION FACTOR 44"/>
    <property type="match status" value="1"/>
</dbReference>
<feature type="domain" description="BZIP" evidence="7">
    <location>
        <begin position="72"/>
        <end position="124"/>
    </location>
</feature>
<evidence type="ECO:0000256" key="2">
    <source>
        <dbReference type="ARBA" id="ARBA00023015"/>
    </source>
</evidence>
<evidence type="ECO:0000259" key="7">
    <source>
        <dbReference type="PROSITE" id="PS50217"/>
    </source>
</evidence>
<dbReference type="GO" id="GO:0005634">
    <property type="term" value="C:nucleus"/>
    <property type="evidence" value="ECO:0007669"/>
    <property type="project" value="UniProtKB-SubCell"/>
</dbReference>
<dbReference type="GO" id="GO:0003677">
    <property type="term" value="F:DNA binding"/>
    <property type="evidence" value="ECO:0007669"/>
    <property type="project" value="UniProtKB-KW"/>
</dbReference>
<dbReference type="InterPro" id="IPR004827">
    <property type="entry name" value="bZIP"/>
</dbReference>
<dbReference type="InterPro" id="IPR045314">
    <property type="entry name" value="bZIP_plant_GBF1"/>
</dbReference>
<dbReference type="OrthoDB" id="551672at2759"/>
<feature type="compositionally biased region" description="Polar residues" evidence="6">
    <location>
        <begin position="1"/>
        <end position="11"/>
    </location>
</feature>
<keyword evidence="2" id="KW-0805">Transcription regulation</keyword>
<evidence type="ECO:0000256" key="5">
    <source>
        <dbReference type="ARBA" id="ARBA00023242"/>
    </source>
</evidence>
<evidence type="ECO:0000256" key="3">
    <source>
        <dbReference type="ARBA" id="ARBA00023125"/>
    </source>
</evidence>
<feature type="compositionally biased region" description="Basic and acidic residues" evidence="6">
    <location>
        <begin position="68"/>
        <end position="87"/>
    </location>
</feature>
<comment type="caution">
    <text evidence="8">The sequence shown here is derived from an EMBL/GenBank/DDBJ whole genome shotgun (WGS) entry which is preliminary data.</text>
</comment>
<keyword evidence="4" id="KW-0804">Transcription</keyword>
<keyword evidence="5" id="KW-0539">Nucleus</keyword>
<feature type="region of interest" description="Disordered" evidence="6">
    <location>
        <begin position="1"/>
        <end position="120"/>
    </location>
</feature>
<evidence type="ECO:0000256" key="6">
    <source>
        <dbReference type="SAM" id="MobiDB-lite"/>
    </source>
</evidence>
<dbReference type="EMBL" id="JAEHOE010000040">
    <property type="protein sequence ID" value="KAG2493098.1"/>
    <property type="molecule type" value="Genomic_DNA"/>
</dbReference>
<dbReference type="Proteomes" id="UP000612055">
    <property type="component" value="Unassembled WGS sequence"/>
</dbReference>
<gene>
    <name evidence="8" type="ORF">HYH03_008761</name>
</gene>
<protein>
    <recommendedName>
        <fullName evidence="7">BZIP domain-containing protein</fullName>
    </recommendedName>
</protein>
<keyword evidence="3" id="KW-0238">DNA-binding</keyword>
<dbReference type="GO" id="GO:0003700">
    <property type="term" value="F:DNA-binding transcription factor activity"/>
    <property type="evidence" value="ECO:0007669"/>
    <property type="project" value="InterPro"/>
</dbReference>